<keyword evidence="3" id="KW-1185">Reference proteome</keyword>
<dbReference type="Proteomes" id="UP000033423">
    <property type="component" value="Unassembled WGS sequence"/>
</dbReference>
<gene>
    <name evidence="2" type="ORF">MBAV_002055</name>
</gene>
<evidence type="ECO:0000256" key="1">
    <source>
        <dbReference type="SAM" id="MobiDB-lite"/>
    </source>
</evidence>
<reference evidence="2 3" key="1">
    <citation type="submission" date="2015-02" db="EMBL/GenBank/DDBJ databases">
        <title>Single-cell genomics of uncultivated deep-branching MTB reveals a conserved set of magnetosome genes.</title>
        <authorList>
            <person name="Kolinko S."/>
            <person name="Richter M."/>
            <person name="Glockner F.O."/>
            <person name="Brachmann A."/>
            <person name="Schuler D."/>
        </authorList>
    </citation>
    <scope>NUCLEOTIDE SEQUENCE [LARGE SCALE GENOMIC DNA]</scope>
    <source>
        <strain evidence="2">TM-1</strain>
    </source>
</reference>
<protein>
    <submittedName>
        <fullName evidence="2">Uncharacterized protein</fullName>
    </submittedName>
</protein>
<sequence length="61" mass="6470">MTYGVSTARRVGSTASTAELRRPRTSAGKVGTSSKNGKRKTRRAQSPWLKVAPAPGTKKSP</sequence>
<dbReference type="AlphaFoldDB" id="A0A0F3GYG9"/>
<organism evidence="2 3">
    <name type="scientific">Candidatus Magnetobacterium bavaricum</name>
    <dbReference type="NCBI Taxonomy" id="29290"/>
    <lineage>
        <taxon>Bacteria</taxon>
        <taxon>Pseudomonadati</taxon>
        <taxon>Nitrospirota</taxon>
        <taxon>Thermodesulfovibrionia</taxon>
        <taxon>Thermodesulfovibrionales</taxon>
        <taxon>Candidatus Magnetobacteriaceae</taxon>
        <taxon>Candidatus Magnetobacterium</taxon>
    </lineage>
</organism>
<comment type="caution">
    <text evidence="2">The sequence shown here is derived from an EMBL/GenBank/DDBJ whole genome shotgun (WGS) entry which is preliminary data.</text>
</comment>
<evidence type="ECO:0000313" key="2">
    <source>
        <dbReference type="EMBL" id="KJU85753.1"/>
    </source>
</evidence>
<name>A0A0F3GYG9_9BACT</name>
<proteinExistence type="predicted"/>
<feature type="region of interest" description="Disordered" evidence="1">
    <location>
        <begin position="1"/>
        <end position="61"/>
    </location>
</feature>
<accession>A0A0F3GYG9</accession>
<evidence type="ECO:0000313" key="3">
    <source>
        <dbReference type="Proteomes" id="UP000033423"/>
    </source>
</evidence>
<dbReference type="EMBL" id="LACI01000869">
    <property type="protein sequence ID" value="KJU85753.1"/>
    <property type="molecule type" value="Genomic_DNA"/>
</dbReference>